<accession>A0A195C9F5</accession>
<name>A0A195C9F5_9HYME</name>
<dbReference type="Proteomes" id="UP000078542">
    <property type="component" value="Unassembled WGS sequence"/>
</dbReference>
<proteinExistence type="predicted"/>
<evidence type="ECO:0000313" key="2">
    <source>
        <dbReference type="Proteomes" id="UP000078542"/>
    </source>
</evidence>
<keyword evidence="2" id="KW-1185">Reference proteome</keyword>
<dbReference type="AlphaFoldDB" id="A0A195C9F5"/>
<protein>
    <submittedName>
        <fullName evidence="1">Uncharacterized protein</fullName>
    </submittedName>
</protein>
<gene>
    <name evidence="1" type="ORF">ALC62_11787</name>
</gene>
<evidence type="ECO:0000313" key="1">
    <source>
        <dbReference type="EMBL" id="KYM97494.1"/>
    </source>
</evidence>
<dbReference type="EMBL" id="KQ978068">
    <property type="protein sequence ID" value="KYM97494.1"/>
    <property type="molecule type" value="Genomic_DNA"/>
</dbReference>
<reference evidence="1 2" key="1">
    <citation type="submission" date="2016-03" db="EMBL/GenBank/DDBJ databases">
        <title>Cyphomyrmex costatus WGS genome.</title>
        <authorList>
            <person name="Nygaard S."/>
            <person name="Hu H."/>
            <person name="Boomsma J."/>
            <person name="Zhang G."/>
        </authorList>
    </citation>
    <scope>NUCLEOTIDE SEQUENCE [LARGE SCALE GENOMIC DNA]</scope>
    <source>
        <strain evidence="1">MS0001</strain>
        <tissue evidence="1">Whole body</tissue>
    </source>
</reference>
<organism evidence="1 2">
    <name type="scientific">Cyphomyrmex costatus</name>
    <dbReference type="NCBI Taxonomy" id="456900"/>
    <lineage>
        <taxon>Eukaryota</taxon>
        <taxon>Metazoa</taxon>
        <taxon>Ecdysozoa</taxon>
        <taxon>Arthropoda</taxon>
        <taxon>Hexapoda</taxon>
        <taxon>Insecta</taxon>
        <taxon>Pterygota</taxon>
        <taxon>Neoptera</taxon>
        <taxon>Endopterygota</taxon>
        <taxon>Hymenoptera</taxon>
        <taxon>Apocrita</taxon>
        <taxon>Aculeata</taxon>
        <taxon>Formicoidea</taxon>
        <taxon>Formicidae</taxon>
        <taxon>Myrmicinae</taxon>
        <taxon>Cyphomyrmex</taxon>
    </lineage>
</organism>
<dbReference type="STRING" id="456900.A0A195C9F5"/>
<sequence length="148" mass="17017">MFRVYAGRPILVALTTRLRLPLFHGSPAKAERRRRRRSRGVQHCKAARNVSAVLYARHSGLVINLELGGSTTESDLSPLACSSASSFDLDISLLSYRFFYPYFHNYFREQTKIANISYLTSIRDLRLFCVHILFLSRLAAIFNRVIYI</sequence>